<dbReference type="InterPro" id="IPR007627">
    <property type="entry name" value="RNA_pol_sigma70_r2"/>
</dbReference>
<dbReference type="Proteomes" id="UP000197153">
    <property type="component" value="Chromosome 1"/>
</dbReference>
<dbReference type="InterPro" id="IPR036388">
    <property type="entry name" value="WH-like_DNA-bd_sf"/>
</dbReference>
<dbReference type="GO" id="GO:0016987">
    <property type="term" value="F:sigma factor activity"/>
    <property type="evidence" value="ECO:0007669"/>
    <property type="project" value="UniProtKB-KW"/>
</dbReference>
<dbReference type="SUPFAM" id="SSF88946">
    <property type="entry name" value="Sigma2 domain of RNA polymerase sigma factors"/>
    <property type="match status" value="1"/>
</dbReference>
<keyword evidence="2" id="KW-0805">Transcription regulation</keyword>
<keyword evidence="8" id="KW-1185">Reference proteome</keyword>
<evidence type="ECO:0000313" key="7">
    <source>
        <dbReference type="EMBL" id="ASG21602.1"/>
    </source>
</evidence>
<evidence type="ECO:0000259" key="6">
    <source>
        <dbReference type="Pfam" id="PF08281"/>
    </source>
</evidence>
<dbReference type="SUPFAM" id="SSF88659">
    <property type="entry name" value="Sigma3 and sigma4 domains of RNA polymerase sigma factors"/>
    <property type="match status" value="1"/>
</dbReference>
<gene>
    <name evidence="7" type="ORF">Y958_12880</name>
</gene>
<dbReference type="InterPro" id="IPR013324">
    <property type="entry name" value="RNA_pol_sigma_r3/r4-like"/>
</dbReference>
<dbReference type="Pfam" id="PF08281">
    <property type="entry name" value="Sigma70_r4_2"/>
    <property type="match status" value="1"/>
</dbReference>
<dbReference type="Gene3D" id="1.10.1740.10">
    <property type="match status" value="1"/>
</dbReference>
<dbReference type="KEGG" id="nao:Y958_12880"/>
<name>A0A248JS98_9PROT</name>
<evidence type="ECO:0000256" key="1">
    <source>
        <dbReference type="ARBA" id="ARBA00010641"/>
    </source>
</evidence>
<dbReference type="InterPro" id="IPR039425">
    <property type="entry name" value="RNA_pol_sigma-70-like"/>
</dbReference>
<proteinExistence type="inferred from homology"/>
<dbReference type="GO" id="GO:0003677">
    <property type="term" value="F:DNA binding"/>
    <property type="evidence" value="ECO:0007669"/>
    <property type="project" value="InterPro"/>
</dbReference>
<comment type="similarity">
    <text evidence="1">Belongs to the sigma-70 factor family. ECF subfamily.</text>
</comment>
<sequence>MPQSSSAQAIDEASAVTALLLSTATGDRAAFGALYQAAAPILYGICLRLTRDRDRATDLLQDVFVRIWQKAPLFDPTRGSAFAWMAVLTRNHVLSLLDKPIGDTMSLDDEAVLAAVDGRLAQQPDPGLALDLERCLGLLTERSRRLVLLTYLQGLTFEELAERVGAPLGSVKSWVRRAVLKLKECLA</sequence>
<dbReference type="CDD" id="cd06171">
    <property type="entry name" value="Sigma70_r4"/>
    <property type="match status" value="1"/>
</dbReference>
<dbReference type="NCBIfam" id="TIGR02937">
    <property type="entry name" value="sigma70-ECF"/>
    <property type="match status" value="1"/>
</dbReference>
<evidence type="ECO:0000256" key="2">
    <source>
        <dbReference type="ARBA" id="ARBA00023015"/>
    </source>
</evidence>
<dbReference type="EMBL" id="CP022110">
    <property type="protein sequence ID" value="ASG21602.1"/>
    <property type="molecule type" value="Genomic_DNA"/>
</dbReference>
<dbReference type="GO" id="GO:0006352">
    <property type="term" value="P:DNA-templated transcription initiation"/>
    <property type="evidence" value="ECO:0007669"/>
    <property type="project" value="InterPro"/>
</dbReference>
<accession>A0A248JS98</accession>
<dbReference type="InterPro" id="IPR013325">
    <property type="entry name" value="RNA_pol_sigma_r2"/>
</dbReference>
<feature type="domain" description="RNA polymerase sigma-70 region 2" evidence="5">
    <location>
        <begin position="34"/>
        <end position="97"/>
    </location>
</feature>
<protein>
    <submittedName>
        <fullName evidence="7">RNA polymerase subunit sigma</fullName>
    </submittedName>
</protein>
<keyword evidence="3" id="KW-0731">Sigma factor</keyword>
<dbReference type="AlphaFoldDB" id="A0A248JS98"/>
<dbReference type="Pfam" id="PF04542">
    <property type="entry name" value="Sigma70_r2"/>
    <property type="match status" value="1"/>
</dbReference>
<keyword evidence="4" id="KW-0804">Transcription</keyword>
<reference evidence="7 8" key="1">
    <citation type="submission" date="2017-06" db="EMBL/GenBank/DDBJ databases">
        <title>Complete genome sequence of Nitrospirillum amazonense strain CBAmC, an endophytic nitrogen-fixing and plant growth-promoting bacterium, isolated from sugarcane.</title>
        <authorList>
            <person name="Schwab S."/>
            <person name="dos Santos Teixeira K.R."/>
            <person name="Simoes Araujo J.L."/>
            <person name="Soares Vidal M."/>
            <person name="Borges de Freitas H.R."/>
            <person name="Rivello Crivelaro A.L."/>
            <person name="Bueno de Camargo Nunes A."/>
            <person name="dos Santos C.M."/>
            <person name="Palmeira da Silva Rosa D."/>
            <person name="da Silva Padilha D."/>
            <person name="da Silva E."/>
            <person name="Araujo Terra L."/>
            <person name="Soares Mendes V."/>
            <person name="Farinelli L."/>
            <person name="Magalhaes Cruz L."/>
            <person name="Baldani J.I."/>
        </authorList>
    </citation>
    <scope>NUCLEOTIDE SEQUENCE [LARGE SCALE GENOMIC DNA]</scope>
    <source>
        <strain evidence="7 8">CBAmC</strain>
    </source>
</reference>
<dbReference type="RefSeq" id="WP_088872288.1">
    <property type="nucleotide sequence ID" value="NZ_CP022110.1"/>
</dbReference>
<dbReference type="PANTHER" id="PTHR43133:SF62">
    <property type="entry name" value="RNA POLYMERASE SIGMA FACTOR SIGZ"/>
    <property type="match status" value="1"/>
</dbReference>
<evidence type="ECO:0000256" key="3">
    <source>
        <dbReference type="ARBA" id="ARBA00023082"/>
    </source>
</evidence>
<organism evidence="7 8">
    <name type="scientific">Nitrospirillum viridazoti CBAmc</name>
    <dbReference type="NCBI Taxonomy" id="1441467"/>
    <lineage>
        <taxon>Bacteria</taxon>
        <taxon>Pseudomonadati</taxon>
        <taxon>Pseudomonadota</taxon>
        <taxon>Alphaproteobacteria</taxon>
        <taxon>Rhodospirillales</taxon>
        <taxon>Azospirillaceae</taxon>
        <taxon>Nitrospirillum</taxon>
        <taxon>Nitrospirillum viridazoti</taxon>
    </lineage>
</organism>
<dbReference type="Gene3D" id="1.10.10.10">
    <property type="entry name" value="Winged helix-like DNA-binding domain superfamily/Winged helix DNA-binding domain"/>
    <property type="match status" value="1"/>
</dbReference>
<feature type="domain" description="RNA polymerase sigma factor 70 region 4 type 2" evidence="6">
    <location>
        <begin position="131"/>
        <end position="182"/>
    </location>
</feature>
<dbReference type="InterPro" id="IPR014284">
    <property type="entry name" value="RNA_pol_sigma-70_dom"/>
</dbReference>
<evidence type="ECO:0000313" key="8">
    <source>
        <dbReference type="Proteomes" id="UP000197153"/>
    </source>
</evidence>
<dbReference type="PANTHER" id="PTHR43133">
    <property type="entry name" value="RNA POLYMERASE ECF-TYPE SIGMA FACTO"/>
    <property type="match status" value="1"/>
</dbReference>
<evidence type="ECO:0000256" key="4">
    <source>
        <dbReference type="ARBA" id="ARBA00023163"/>
    </source>
</evidence>
<dbReference type="InterPro" id="IPR013249">
    <property type="entry name" value="RNA_pol_sigma70_r4_t2"/>
</dbReference>
<evidence type="ECO:0000259" key="5">
    <source>
        <dbReference type="Pfam" id="PF04542"/>
    </source>
</evidence>